<dbReference type="Pfam" id="PF19775">
    <property type="entry name" value="DUF6261"/>
    <property type="match status" value="1"/>
</dbReference>
<evidence type="ECO:0000313" key="2">
    <source>
        <dbReference type="Proteomes" id="UP000474630"/>
    </source>
</evidence>
<keyword evidence="2" id="KW-1185">Reference proteome</keyword>
<proteinExistence type="predicted"/>
<sequence length="225" mass="25061">MILTFNLSGLTNAELLSFAQSLDALLEPLGETISVIYDPFKHALVVCVETSASAIAKQVAQQQTEALGAADLKRDNVFRGVKYITQAYLLHPDAKKQEAAQEVEKVIAKVGWHLNREGYDEQSALMKTLLKELTGKQAAHVALLGMTEYVDLLNTSQTEFDVLRQEQLDHNTEMEQVSSMTAVRGDLEQTIKDLLEILPGFYRMTNNETLGVVLPKIKELIDRTV</sequence>
<evidence type="ECO:0000313" key="1">
    <source>
        <dbReference type="EMBL" id="QIA08754.1"/>
    </source>
</evidence>
<dbReference type="AlphaFoldDB" id="A0A6C0RDY7"/>
<dbReference type="Proteomes" id="UP000474630">
    <property type="component" value="Chromosome"/>
</dbReference>
<dbReference type="RefSeq" id="WP_163347128.1">
    <property type="nucleotide sequence ID" value="NZ_CP048409.1"/>
</dbReference>
<name>A0A6C0RDY7_9BACT</name>
<gene>
    <name evidence="1" type="ORF">G0Q07_13945</name>
</gene>
<dbReference type="KEGG" id="drc:G0Q07_13945"/>
<organism evidence="1 2">
    <name type="scientific">Draconibacterium halophilum</name>
    <dbReference type="NCBI Taxonomy" id="2706887"/>
    <lineage>
        <taxon>Bacteria</taxon>
        <taxon>Pseudomonadati</taxon>
        <taxon>Bacteroidota</taxon>
        <taxon>Bacteroidia</taxon>
        <taxon>Marinilabiliales</taxon>
        <taxon>Prolixibacteraceae</taxon>
        <taxon>Draconibacterium</taxon>
    </lineage>
</organism>
<reference evidence="1 2" key="1">
    <citation type="submission" date="2020-02" db="EMBL/GenBank/DDBJ databases">
        <title>Genome sequencing for Draconibacterium sp. strain M1.</title>
        <authorList>
            <person name="Park S.-J."/>
        </authorList>
    </citation>
    <scope>NUCLEOTIDE SEQUENCE [LARGE SCALE GENOMIC DNA]</scope>
    <source>
        <strain evidence="1 2">M1</strain>
    </source>
</reference>
<dbReference type="InterPro" id="IPR046228">
    <property type="entry name" value="DUF6261"/>
</dbReference>
<accession>A0A6C0RDY7</accession>
<protein>
    <submittedName>
        <fullName evidence="1">Uncharacterized protein</fullName>
    </submittedName>
</protein>
<dbReference type="EMBL" id="CP048409">
    <property type="protein sequence ID" value="QIA08754.1"/>
    <property type="molecule type" value="Genomic_DNA"/>
</dbReference>